<dbReference type="GO" id="GO:0005509">
    <property type="term" value="F:calcium ion binding"/>
    <property type="evidence" value="ECO:0007669"/>
    <property type="project" value="InterPro"/>
</dbReference>
<keyword evidence="9" id="KW-1015">Disulfide bond</keyword>
<reference evidence="13" key="3">
    <citation type="submission" date="2025-09" db="UniProtKB">
        <authorList>
            <consortium name="Ensembl"/>
        </authorList>
    </citation>
    <scope>IDENTIFICATION</scope>
</reference>
<evidence type="ECO:0000256" key="7">
    <source>
        <dbReference type="ARBA" id="ARBA00022737"/>
    </source>
</evidence>
<dbReference type="PANTHER" id="PTHR47333">
    <property type="entry name" value="VON WILLEBRAND FACTOR C AND EGF DOMAIN-CONTAINING PROTEIN"/>
    <property type="match status" value="1"/>
</dbReference>
<protein>
    <recommendedName>
        <fullName evidence="12">EGF-like domain-containing protein</fullName>
    </recommendedName>
</protein>
<keyword evidence="5 11" id="KW-0245">EGF-like domain</keyword>
<name>A0A3P8X167_CYNSE</name>
<keyword evidence="7" id="KW-0677">Repeat</keyword>
<dbReference type="OMA" id="AHCNNTF"/>
<evidence type="ECO:0000256" key="5">
    <source>
        <dbReference type="ARBA" id="ARBA00022536"/>
    </source>
</evidence>
<dbReference type="InterPro" id="IPR001881">
    <property type="entry name" value="EGF-like_Ca-bd_dom"/>
</dbReference>
<evidence type="ECO:0000256" key="3">
    <source>
        <dbReference type="ARBA" id="ARBA00022525"/>
    </source>
</evidence>
<dbReference type="FunFam" id="2.10.25.10:FF:000010">
    <property type="entry name" value="Pro-epidermal growth factor"/>
    <property type="match status" value="1"/>
</dbReference>
<dbReference type="InterPro" id="IPR055088">
    <property type="entry name" value="Fibulin_C"/>
</dbReference>
<keyword evidence="14" id="KW-1185">Reference proteome</keyword>
<dbReference type="InterPro" id="IPR009030">
    <property type="entry name" value="Growth_fac_rcpt_cys_sf"/>
</dbReference>
<keyword evidence="4" id="KW-0272">Extracellular matrix</keyword>
<dbReference type="Pfam" id="PF07645">
    <property type="entry name" value="EGF_CA"/>
    <property type="match status" value="5"/>
</dbReference>
<evidence type="ECO:0000256" key="11">
    <source>
        <dbReference type="PROSITE-ProRule" id="PRU00076"/>
    </source>
</evidence>
<dbReference type="FunFam" id="2.10.25.10:FF:000341">
    <property type="entry name" value="Fibulin 2"/>
    <property type="match status" value="1"/>
</dbReference>
<dbReference type="CDD" id="cd00054">
    <property type="entry name" value="EGF_CA"/>
    <property type="match status" value="5"/>
</dbReference>
<organism evidence="13 14">
    <name type="scientific">Cynoglossus semilaevis</name>
    <name type="common">Tongue sole</name>
    <dbReference type="NCBI Taxonomy" id="244447"/>
    <lineage>
        <taxon>Eukaryota</taxon>
        <taxon>Metazoa</taxon>
        <taxon>Chordata</taxon>
        <taxon>Craniata</taxon>
        <taxon>Vertebrata</taxon>
        <taxon>Euteleostomi</taxon>
        <taxon>Actinopterygii</taxon>
        <taxon>Neopterygii</taxon>
        <taxon>Teleostei</taxon>
        <taxon>Neoteleostei</taxon>
        <taxon>Acanthomorphata</taxon>
        <taxon>Carangaria</taxon>
        <taxon>Pleuronectiformes</taxon>
        <taxon>Pleuronectoidei</taxon>
        <taxon>Cynoglossidae</taxon>
        <taxon>Cynoglossinae</taxon>
        <taxon>Cynoglossus</taxon>
    </lineage>
</organism>
<dbReference type="Pfam" id="PF22914">
    <property type="entry name" value="Fibulin_C"/>
    <property type="match status" value="1"/>
</dbReference>
<dbReference type="STRING" id="244447.ENSCSEP00000033388"/>
<dbReference type="SMART" id="SM00181">
    <property type="entry name" value="EGF"/>
    <property type="match status" value="7"/>
</dbReference>
<dbReference type="Proteomes" id="UP000265120">
    <property type="component" value="Chromosome 10"/>
</dbReference>
<feature type="domain" description="EGF-like" evidence="12">
    <location>
        <begin position="232"/>
        <end position="270"/>
    </location>
</feature>
<evidence type="ECO:0000256" key="8">
    <source>
        <dbReference type="ARBA" id="ARBA00022837"/>
    </source>
</evidence>
<dbReference type="FunFam" id="2.10.25.10:FF:000078">
    <property type="entry name" value="Fibulin-1"/>
    <property type="match status" value="1"/>
</dbReference>
<dbReference type="SUPFAM" id="SSF57184">
    <property type="entry name" value="Growth factor receptor domain"/>
    <property type="match status" value="2"/>
</dbReference>
<dbReference type="GeneTree" id="ENSGT00940000156047"/>
<keyword evidence="6" id="KW-0732">Signal</keyword>
<reference evidence="13" key="2">
    <citation type="submission" date="2025-08" db="UniProtKB">
        <authorList>
            <consortium name="Ensembl"/>
        </authorList>
    </citation>
    <scope>IDENTIFICATION</scope>
</reference>
<comment type="similarity">
    <text evidence="2">Belongs to the fibulin family.</text>
</comment>
<reference evidence="13 14" key="1">
    <citation type="journal article" date="2014" name="Nat. Genet.">
        <title>Whole-genome sequence of a flatfish provides insights into ZW sex chromosome evolution and adaptation to a benthic lifestyle.</title>
        <authorList>
            <person name="Chen S."/>
            <person name="Zhang G."/>
            <person name="Shao C."/>
            <person name="Huang Q."/>
            <person name="Liu G."/>
            <person name="Zhang P."/>
            <person name="Song W."/>
            <person name="An N."/>
            <person name="Chalopin D."/>
            <person name="Volff J.N."/>
            <person name="Hong Y."/>
            <person name="Li Q."/>
            <person name="Sha Z."/>
            <person name="Zhou H."/>
            <person name="Xie M."/>
            <person name="Yu Q."/>
            <person name="Liu Y."/>
            <person name="Xiang H."/>
            <person name="Wang N."/>
            <person name="Wu K."/>
            <person name="Yang C."/>
            <person name="Zhou Q."/>
            <person name="Liao X."/>
            <person name="Yang L."/>
            <person name="Hu Q."/>
            <person name="Zhang J."/>
            <person name="Meng L."/>
            <person name="Jin L."/>
            <person name="Tian Y."/>
            <person name="Lian J."/>
            <person name="Yang J."/>
            <person name="Miao G."/>
            <person name="Liu S."/>
            <person name="Liang Z."/>
            <person name="Yan F."/>
            <person name="Li Y."/>
            <person name="Sun B."/>
            <person name="Zhang H."/>
            <person name="Zhang J."/>
            <person name="Zhu Y."/>
            <person name="Du M."/>
            <person name="Zhao Y."/>
            <person name="Schartl M."/>
            <person name="Tang Q."/>
            <person name="Wang J."/>
        </authorList>
    </citation>
    <scope>NUCLEOTIDE SEQUENCE</scope>
</reference>
<dbReference type="GO" id="GO:0071944">
    <property type="term" value="C:cell periphery"/>
    <property type="evidence" value="ECO:0007669"/>
    <property type="project" value="UniProtKB-ARBA"/>
</dbReference>
<comment type="subcellular location">
    <subcellularLocation>
        <location evidence="1">Secreted</location>
        <location evidence="1">Extracellular space</location>
        <location evidence="1">Extracellular matrix</location>
    </subcellularLocation>
</comment>
<dbReference type="PROSITE" id="PS01187">
    <property type="entry name" value="EGF_CA"/>
    <property type="match status" value="3"/>
</dbReference>
<dbReference type="PANTHER" id="PTHR47333:SF4">
    <property type="entry name" value="EGF-LIKE DOMAIN-CONTAINING PROTEIN"/>
    <property type="match status" value="1"/>
</dbReference>
<evidence type="ECO:0000256" key="1">
    <source>
        <dbReference type="ARBA" id="ARBA00004498"/>
    </source>
</evidence>
<evidence type="ECO:0000313" key="13">
    <source>
        <dbReference type="Ensembl" id="ENSCSEP00000033388.1"/>
    </source>
</evidence>
<dbReference type="Gene3D" id="2.10.25.10">
    <property type="entry name" value="Laminin"/>
    <property type="match status" value="7"/>
</dbReference>
<evidence type="ECO:0000256" key="6">
    <source>
        <dbReference type="ARBA" id="ARBA00022729"/>
    </source>
</evidence>
<dbReference type="InParanoid" id="A0A3P8X167"/>
<dbReference type="AlphaFoldDB" id="A0A3P8X167"/>
<dbReference type="PROSITE" id="PS00010">
    <property type="entry name" value="ASX_HYDROXYL"/>
    <property type="match status" value="3"/>
</dbReference>
<dbReference type="Ensembl" id="ENSCSET00000033822.1">
    <property type="protein sequence ID" value="ENSCSEP00000033388.1"/>
    <property type="gene ID" value="ENSCSEG00000021424.1"/>
</dbReference>
<dbReference type="GO" id="GO:0030855">
    <property type="term" value="P:epithelial cell differentiation"/>
    <property type="evidence" value="ECO:0007669"/>
    <property type="project" value="UniProtKB-ARBA"/>
</dbReference>
<proteinExistence type="inferred from homology"/>
<evidence type="ECO:0000259" key="12">
    <source>
        <dbReference type="PROSITE" id="PS50026"/>
    </source>
</evidence>
<accession>A0A3P8X167</accession>
<dbReference type="SMART" id="SM00179">
    <property type="entry name" value="EGF_CA"/>
    <property type="match status" value="8"/>
</dbReference>
<dbReference type="InterPro" id="IPR018097">
    <property type="entry name" value="EGF_Ca-bd_CS"/>
</dbReference>
<dbReference type="InterPro" id="IPR000742">
    <property type="entry name" value="EGF"/>
</dbReference>
<keyword evidence="8" id="KW-0106">Calcium</keyword>
<dbReference type="PROSITE" id="PS01186">
    <property type="entry name" value="EGF_2"/>
    <property type="match status" value="1"/>
</dbReference>
<dbReference type="InterPro" id="IPR049883">
    <property type="entry name" value="NOTCH1_EGF-like"/>
</dbReference>
<dbReference type="PROSITE" id="PS50026">
    <property type="entry name" value="EGF_3"/>
    <property type="match status" value="1"/>
</dbReference>
<sequence>IGREGERCVAPQSLGYHCRHVFLNCCREEEKQEEEMAESQGSCSVFFNKIFLPLCDLFIFVSERSEDSASAESSNLDVFFISFFFSFISMNADINECLSLHACLLDERCVNTVGSFICQRPITCPTGYQINNDMCEDIDECVQRNHNCDFGSECVNTSVPQAFFSPRLSAPSCHFFSFSLTFLLDIDECVTLTQPCSPGFNCINTAGSFMCQRKIMCSRGYHASPDRSTCVDVDECQSNLHHCGEGQLCHNLPGSYRCECQTGYQYDSFKRTCVDINECWRYQSRLCAQTCENTPGSYQCSCTPGFRIASDGKSCEDVNECLANPCSQECANIYGSYQCYCRQGYFLREDGHTYIDECSQSIGHLCTYKCVNVPGSYQCKCPDYGYTLSPNGRSCRDIDECTTGAHNCSLSDTCYNIQGGYRCLSLICPPNYRRVSDTRCERISCPDYVGCQNSPMRITYYYLSFQSNIIIPAQIFRIGPSPAYSGDNVIVSITQGNEENYFSTRKLNAYTGAVYLNRQVEGPRDFLLHVEMKLWRQGTFTTFQAKIYVFITANLL</sequence>
<evidence type="ECO:0000256" key="10">
    <source>
        <dbReference type="ARBA" id="ARBA00023180"/>
    </source>
</evidence>
<dbReference type="InterPro" id="IPR052080">
    <property type="entry name" value="vWF_C/EGF_Fibrillin"/>
</dbReference>
<evidence type="ECO:0000256" key="9">
    <source>
        <dbReference type="ARBA" id="ARBA00023157"/>
    </source>
</evidence>
<evidence type="ECO:0000313" key="14">
    <source>
        <dbReference type="Proteomes" id="UP000265120"/>
    </source>
</evidence>
<evidence type="ECO:0000256" key="4">
    <source>
        <dbReference type="ARBA" id="ARBA00022530"/>
    </source>
</evidence>
<keyword evidence="3" id="KW-0964">Secreted</keyword>
<dbReference type="FunFam" id="2.10.25.10:FF:000139">
    <property type="entry name" value="Fibulin-1"/>
    <property type="match status" value="1"/>
</dbReference>
<dbReference type="InterPro" id="IPR026823">
    <property type="entry name" value="cEGF"/>
</dbReference>
<dbReference type="FunFam" id="2.10.25.10:FF:000038">
    <property type="entry name" value="Fibrillin 2"/>
    <property type="match status" value="1"/>
</dbReference>
<dbReference type="InterPro" id="IPR000152">
    <property type="entry name" value="EGF-type_Asp/Asn_hydroxyl_site"/>
</dbReference>
<evidence type="ECO:0000256" key="2">
    <source>
        <dbReference type="ARBA" id="ARBA00006127"/>
    </source>
</evidence>
<keyword evidence="10" id="KW-0325">Glycoprotein</keyword>
<dbReference type="SUPFAM" id="SSF57196">
    <property type="entry name" value="EGF/Laminin"/>
    <property type="match status" value="2"/>
</dbReference>
<comment type="caution">
    <text evidence="11">Lacks conserved residue(s) required for the propagation of feature annotation.</text>
</comment>
<dbReference type="Pfam" id="PF12662">
    <property type="entry name" value="cEGF"/>
    <property type="match status" value="1"/>
</dbReference>